<name>A0ABV8V1F7_9GAMM</name>
<dbReference type="Gene3D" id="3.40.50.720">
    <property type="entry name" value="NAD(P)-binding Rossmann-like Domain"/>
    <property type="match status" value="1"/>
</dbReference>
<feature type="domain" description="NAD-dependent epimerase/dehydratase" evidence="1">
    <location>
        <begin position="22"/>
        <end position="195"/>
    </location>
</feature>
<gene>
    <name evidence="2" type="ORF">ACFOX3_02870</name>
</gene>
<proteinExistence type="predicted"/>
<organism evidence="2 3">
    <name type="scientific">Simiduia curdlanivorans</name>
    <dbReference type="NCBI Taxonomy" id="1492769"/>
    <lineage>
        <taxon>Bacteria</taxon>
        <taxon>Pseudomonadati</taxon>
        <taxon>Pseudomonadota</taxon>
        <taxon>Gammaproteobacteria</taxon>
        <taxon>Cellvibrionales</taxon>
        <taxon>Cellvibrionaceae</taxon>
        <taxon>Simiduia</taxon>
    </lineage>
</organism>
<keyword evidence="3" id="KW-1185">Reference proteome</keyword>
<dbReference type="PANTHER" id="PTHR48079">
    <property type="entry name" value="PROTEIN YEEZ"/>
    <property type="match status" value="1"/>
</dbReference>
<dbReference type="InterPro" id="IPR036291">
    <property type="entry name" value="NAD(P)-bd_dom_sf"/>
</dbReference>
<evidence type="ECO:0000313" key="3">
    <source>
        <dbReference type="Proteomes" id="UP001595840"/>
    </source>
</evidence>
<dbReference type="EMBL" id="JBHSCX010000003">
    <property type="protein sequence ID" value="MFC4361226.1"/>
    <property type="molecule type" value="Genomic_DNA"/>
</dbReference>
<protein>
    <submittedName>
        <fullName evidence="2">NAD-dependent epimerase/dehydratase family protein</fullName>
    </submittedName>
</protein>
<dbReference type="PANTHER" id="PTHR48079:SF6">
    <property type="entry name" value="NAD(P)-BINDING DOMAIN-CONTAINING PROTEIN-RELATED"/>
    <property type="match status" value="1"/>
</dbReference>
<dbReference type="Proteomes" id="UP001595840">
    <property type="component" value="Unassembled WGS sequence"/>
</dbReference>
<reference evidence="3" key="1">
    <citation type="journal article" date="2019" name="Int. J. Syst. Evol. Microbiol.">
        <title>The Global Catalogue of Microorganisms (GCM) 10K type strain sequencing project: providing services to taxonomists for standard genome sequencing and annotation.</title>
        <authorList>
            <consortium name="The Broad Institute Genomics Platform"/>
            <consortium name="The Broad Institute Genome Sequencing Center for Infectious Disease"/>
            <person name="Wu L."/>
            <person name="Ma J."/>
        </authorList>
    </citation>
    <scope>NUCLEOTIDE SEQUENCE [LARGE SCALE GENOMIC DNA]</scope>
    <source>
        <strain evidence="3">CECT 8570</strain>
    </source>
</reference>
<dbReference type="SUPFAM" id="SSF51735">
    <property type="entry name" value="NAD(P)-binding Rossmann-fold domains"/>
    <property type="match status" value="1"/>
</dbReference>
<accession>A0ABV8V1F7</accession>
<dbReference type="Pfam" id="PF01370">
    <property type="entry name" value="Epimerase"/>
    <property type="match status" value="1"/>
</dbReference>
<evidence type="ECO:0000259" key="1">
    <source>
        <dbReference type="Pfam" id="PF01370"/>
    </source>
</evidence>
<evidence type="ECO:0000313" key="2">
    <source>
        <dbReference type="EMBL" id="MFC4361226.1"/>
    </source>
</evidence>
<comment type="caution">
    <text evidence="2">The sequence shown here is derived from an EMBL/GenBank/DDBJ whole genome shotgun (WGS) entry which is preliminary data.</text>
</comment>
<dbReference type="RefSeq" id="WP_290260086.1">
    <property type="nucleotide sequence ID" value="NZ_JAUFQG010000004.1"/>
</dbReference>
<dbReference type="InterPro" id="IPR001509">
    <property type="entry name" value="Epimerase_deHydtase"/>
</dbReference>
<sequence>MKTLLIGFGDLAQRLQPLLPGDIVAIRRSPRPEPFCRQLDALDAAAMGALLEQRFDQIVVTLTPSERSDEGYRRAYVEPMALLVELLAQRQLRPRILFVSSTAVYGQNQGEWLDETSIVAPSQFNGVRLLEAEGILLNAGLEVIIARFSGIYGPGRARLVEQVRHGIPISRNLLAYSNRIHVDDGASAVAHLLQLEAPESHYLVTDSEPVLLGEVVRALATALQRPAPSASAGAPFSGKRLRNTRLLASGFRFRYPSWREGYGLDKLQPS</sequence>
<dbReference type="InterPro" id="IPR051783">
    <property type="entry name" value="NAD(P)-dependent_oxidoreduct"/>
</dbReference>